<reference evidence="5 6" key="1">
    <citation type="submission" date="2016-09" db="EMBL/GenBank/DDBJ databases">
        <title>Alteromonas lipolytica, a new species isolated from sea water.</title>
        <authorList>
            <person name="Wu Y.-H."/>
            <person name="Cheng H."/>
            <person name="Xu X.-W."/>
        </authorList>
    </citation>
    <scope>NUCLEOTIDE SEQUENCE [LARGE SCALE GENOMIC DNA]</scope>
    <source>
        <strain evidence="5 6">JW12</strain>
    </source>
</reference>
<dbReference type="SUPFAM" id="SSF52540">
    <property type="entry name" value="P-loop containing nucleoside triphosphate hydrolases"/>
    <property type="match status" value="2"/>
</dbReference>
<dbReference type="InterPro" id="IPR027417">
    <property type="entry name" value="P-loop_NTPase"/>
</dbReference>
<dbReference type="GO" id="GO:0016887">
    <property type="term" value="F:ATP hydrolysis activity"/>
    <property type="evidence" value="ECO:0007669"/>
    <property type="project" value="InterPro"/>
</dbReference>
<comment type="caution">
    <text evidence="5">The sequence shown here is derived from an EMBL/GenBank/DDBJ whole genome shotgun (WGS) entry which is preliminary data.</text>
</comment>
<name>A0A1E8FIJ0_9ALTE</name>
<evidence type="ECO:0000313" key="6">
    <source>
        <dbReference type="Proteomes" id="UP000176037"/>
    </source>
</evidence>
<evidence type="ECO:0000259" key="4">
    <source>
        <dbReference type="SMART" id="SM00382"/>
    </source>
</evidence>
<evidence type="ECO:0000256" key="3">
    <source>
        <dbReference type="ARBA" id="ARBA00022840"/>
    </source>
</evidence>
<dbReference type="SMART" id="SM00382">
    <property type="entry name" value="AAA"/>
    <property type="match status" value="2"/>
</dbReference>
<dbReference type="EMBL" id="MJIC01000009">
    <property type="protein sequence ID" value="OFI35428.1"/>
    <property type="molecule type" value="Genomic_DNA"/>
</dbReference>
<comment type="similarity">
    <text evidence="1">Belongs to the AAA ATPase family.</text>
</comment>
<dbReference type="Gene3D" id="3.40.50.300">
    <property type="entry name" value="P-loop containing nucleotide triphosphate hydrolases"/>
    <property type="match status" value="2"/>
</dbReference>
<sequence>MFEKMLCPQQQANALDDLQRLWAFRAILDLDGLNQLVNGKAYRSDSLAKQLGLEPCTITKHGKKGVKDHIKAMMSELEAQPLSLSSQSLTLRENITEFASVANLDSDCVNVLEFIVHLHSCPQLESLTDHINVKTLGQVCSQLATLLRLSPNAVKQTLRESSRLHQTGLIEYRSYSEGLCGRVDIPNESVIDVLYDEQFTCEKLLEHAVTPAPNAVLKAKDYEHLGGDVNIMLNYLRNKNQGCNILLYGPPGTGKTQLARLIADMAERRLFEVATEGENHKAIEGYQRMQRYKLGQNLLDAQSSILLFDEIEDIFEDGGLFMPSTASRHKAWMNNMLETNPIPTFWLSNCVHGMDPAYLRRFDIVVEVPIPSIAQRKRIVERCCKRQLSAATIDVLAQRDDISPALLARTSDVTSTITTGKTAEKIYLKLLNQSLKVMGLPKVKMKNANPANSELYSLSYLNTNTDISQLLAGLKRNPDARICLYGPPGTGKTAICKHIAHALKKPLHAHKVSDLMSMYVGQSERNIANAFAKAQNDGAVLILDEVDSFLQDRTQASNSWETTLVNEMLTQMESYDGIFFASTNLMSNLDKAALRRFDLKVEFSYLLPDQAESLFTRYAKALNLTGIKAQHLTSIRALNNIAPGDFAAVYRRHRFSPLTSIELFIESIRAECNLKQPESRPIGFI</sequence>
<accession>A0A1E8FIJ0</accession>
<keyword evidence="3" id="KW-0067">ATP-binding</keyword>
<keyword evidence="6" id="KW-1185">Reference proteome</keyword>
<dbReference type="PANTHER" id="PTHR23073">
    <property type="entry name" value="26S PROTEASOME REGULATORY SUBUNIT"/>
    <property type="match status" value="1"/>
</dbReference>
<dbReference type="InterPro" id="IPR003593">
    <property type="entry name" value="AAA+_ATPase"/>
</dbReference>
<dbReference type="OrthoDB" id="9809379at2"/>
<evidence type="ECO:0000256" key="2">
    <source>
        <dbReference type="ARBA" id="ARBA00022741"/>
    </source>
</evidence>
<evidence type="ECO:0000256" key="1">
    <source>
        <dbReference type="ARBA" id="ARBA00006914"/>
    </source>
</evidence>
<feature type="domain" description="AAA+ ATPase" evidence="4">
    <location>
        <begin position="241"/>
        <end position="372"/>
    </location>
</feature>
<feature type="domain" description="AAA+ ATPase" evidence="4">
    <location>
        <begin position="478"/>
        <end position="607"/>
    </location>
</feature>
<dbReference type="GO" id="GO:0005524">
    <property type="term" value="F:ATP binding"/>
    <property type="evidence" value="ECO:0007669"/>
    <property type="project" value="UniProtKB-KW"/>
</dbReference>
<dbReference type="STRING" id="1856405.BFC17_11710"/>
<keyword evidence="2" id="KW-0547">Nucleotide-binding</keyword>
<dbReference type="InterPro" id="IPR003959">
    <property type="entry name" value="ATPase_AAA_core"/>
</dbReference>
<evidence type="ECO:0000313" key="5">
    <source>
        <dbReference type="EMBL" id="OFI35428.1"/>
    </source>
</evidence>
<dbReference type="InterPro" id="IPR050221">
    <property type="entry name" value="26S_Proteasome_ATPase"/>
</dbReference>
<gene>
    <name evidence="5" type="ORF">BFC17_11710</name>
</gene>
<dbReference type="Pfam" id="PF00004">
    <property type="entry name" value="AAA"/>
    <property type="match status" value="2"/>
</dbReference>
<proteinExistence type="inferred from homology"/>
<organism evidence="5 6">
    <name type="scientific">Alteromonas lipolytica</name>
    <dbReference type="NCBI Taxonomy" id="1856405"/>
    <lineage>
        <taxon>Bacteria</taxon>
        <taxon>Pseudomonadati</taxon>
        <taxon>Pseudomonadota</taxon>
        <taxon>Gammaproteobacteria</taxon>
        <taxon>Alteromonadales</taxon>
        <taxon>Alteromonadaceae</taxon>
        <taxon>Alteromonas/Salinimonas group</taxon>
        <taxon>Alteromonas</taxon>
    </lineage>
</organism>
<dbReference type="Proteomes" id="UP000176037">
    <property type="component" value="Unassembled WGS sequence"/>
</dbReference>
<dbReference type="AlphaFoldDB" id="A0A1E8FIJ0"/>
<dbReference type="CDD" id="cd19481">
    <property type="entry name" value="RecA-like_protease"/>
    <property type="match status" value="1"/>
</dbReference>
<protein>
    <recommendedName>
        <fullName evidence="4">AAA+ ATPase domain-containing protein</fullName>
    </recommendedName>
</protein>